<gene>
    <name evidence="1" type="ORF">GCM10017581_093090</name>
</gene>
<name>A0A9W6NRQ8_9ACTN</name>
<organism evidence="1 2">
    <name type="scientific">Dactylosporangium matsuzakiense</name>
    <dbReference type="NCBI Taxonomy" id="53360"/>
    <lineage>
        <taxon>Bacteria</taxon>
        <taxon>Bacillati</taxon>
        <taxon>Actinomycetota</taxon>
        <taxon>Actinomycetes</taxon>
        <taxon>Micromonosporales</taxon>
        <taxon>Micromonosporaceae</taxon>
        <taxon>Dactylosporangium</taxon>
    </lineage>
</organism>
<dbReference type="EMBL" id="BSFP01000101">
    <property type="protein sequence ID" value="GLL07555.1"/>
    <property type="molecule type" value="Genomic_DNA"/>
</dbReference>
<dbReference type="Proteomes" id="UP001143480">
    <property type="component" value="Unassembled WGS sequence"/>
</dbReference>
<accession>A0A9W6NRQ8</accession>
<evidence type="ECO:0000313" key="2">
    <source>
        <dbReference type="Proteomes" id="UP001143480"/>
    </source>
</evidence>
<sequence length="287" mass="31346">MNVDASGEPFRFVVLGAQTGGELVPGQITAAGNRRHARILRYLRSGSWVIRDPFTRGRDALDPGAEPAVPRGYRTDGTWIWPLALEYYYEHHGVAPPADLLDLMARSGHYSRRVRADRCGQAHQALLARAPGPFEPAAPMQFRLPPDVFDFLLTVGWVPGREIAVDPALDPQRRAVLAEFGDLAFPAYGYARDWRVTGFLTRPKGEPSDPALIAAAQRRLGGPLLPIGSVPQWAAEIVLHPEAGIGTVCADPEHERFLGRDIDEALTSLIRGAAVDPALRTAAGWVR</sequence>
<keyword evidence="2" id="KW-1185">Reference proteome</keyword>
<reference evidence="1" key="1">
    <citation type="journal article" date="2014" name="Int. J. Syst. Evol. Microbiol.">
        <title>Complete genome sequence of Corynebacterium casei LMG S-19264T (=DSM 44701T), isolated from a smear-ripened cheese.</title>
        <authorList>
            <consortium name="US DOE Joint Genome Institute (JGI-PGF)"/>
            <person name="Walter F."/>
            <person name="Albersmeier A."/>
            <person name="Kalinowski J."/>
            <person name="Ruckert C."/>
        </authorList>
    </citation>
    <scope>NUCLEOTIDE SEQUENCE</scope>
    <source>
        <strain evidence="1">VKM Ac-1321</strain>
    </source>
</reference>
<dbReference type="RefSeq" id="WP_261962946.1">
    <property type="nucleotide sequence ID" value="NZ_BAAAXA010000003.1"/>
</dbReference>
<evidence type="ECO:0000313" key="1">
    <source>
        <dbReference type="EMBL" id="GLL07555.1"/>
    </source>
</evidence>
<protein>
    <submittedName>
        <fullName evidence="1">Uncharacterized protein</fullName>
    </submittedName>
</protein>
<dbReference type="InterPro" id="IPR025850">
    <property type="entry name" value="SUKH-3"/>
</dbReference>
<reference evidence="1" key="2">
    <citation type="submission" date="2023-01" db="EMBL/GenBank/DDBJ databases">
        <authorList>
            <person name="Sun Q."/>
            <person name="Evtushenko L."/>
        </authorList>
    </citation>
    <scope>NUCLEOTIDE SEQUENCE</scope>
    <source>
        <strain evidence="1">VKM Ac-1321</strain>
    </source>
</reference>
<dbReference type="AlphaFoldDB" id="A0A9W6NRQ8"/>
<proteinExistence type="predicted"/>
<comment type="caution">
    <text evidence="1">The sequence shown here is derived from an EMBL/GenBank/DDBJ whole genome shotgun (WGS) entry which is preliminary data.</text>
</comment>
<dbReference type="Pfam" id="PF14433">
    <property type="entry name" value="SUKH-3"/>
    <property type="match status" value="1"/>
</dbReference>